<accession>A0ABS0AML2</accession>
<evidence type="ECO:0000313" key="2">
    <source>
        <dbReference type="Proteomes" id="UP000662703"/>
    </source>
</evidence>
<evidence type="ECO:0000313" key="1">
    <source>
        <dbReference type="EMBL" id="MBF5055364.1"/>
    </source>
</evidence>
<proteinExistence type="predicted"/>
<keyword evidence="2" id="KW-1185">Reference proteome</keyword>
<dbReference type="EMBL" id="ARXX01000006">
    <property type="protein sequence ID" value="MBF5055364.1"/>
    <property type="molecule type" value="Genomic_DNA"/>
</dbReference>
<comment type="caution">
    <text evidence="1">The sequence shown here is derived from an EMBL/GenBank/DDBJ whole genome shotgun (WGS) entry which is preliminary data.</text>
</comment>
<sequence length="224" mass="25085">MRAIMFGIMAALLATGCAYHPPASGERVNGAPAELTCNGKIQPEEQVQLDRVDTLMAREHNHAALAQLEARRMSTVDHWVRYGQLQASTGRLDEAERIFRGLVDQCESGQGHHGLGMVLLKKDDVMESLKHLKKARELTPASAQVRNDYGYVLLMVGRYQDASYELRTSMELGDGQGPVRQNLAVAYLLTENWAGLQWMTQEYDFNGEERAYAERLAATFRSVQ</sequence>
<dbReference type="Proteomes" id="UP000662703">
    <property type="component" value="Unassembled WGS sequence"/>
</dbReference>
<protein>
    <recommendedName>
        <fullName evidence="3">Tetratricopeptide repeat protein</fullName>
    </recommendedName>
</protein>
<dbReference type="InterPro" id="IPR011990">
    <property type="entry name" value="TPR-like_helical_dom_sf"/>
</dbReference>
<gene>
    <name evidence="1" type="ORF">Y5W_00658</name>
</gene>
<dbReference type="Pfam" id="PF13432">
    <property type="entry name" value="TPR_16"/>
    <property type="match status" value="2"/>
</dbReference>
<organism evidence="1 2">
    <name type="scientific">Alloalcanivorax profundimaris</name>
    <dbReference type="NCBI Taxonomy" id="2735259"/>
    <lineage>
        <taxon>Bacteria</taxon>
        <taxon>Pseudomonadati</taxon>
        <taxon>Pseudomonadota</taxon>
        <taxon>Gammaproteobacteria</taxon>
        <taxon>Oceanospirillales</taxon>
        <taxon>Alcanivoracaceae</taxon>
        <taxon>Alloalcanivorax</taxon>
    </lineage>
</organism>
<evidence type="ECO:0008006" key="3">
    <source>
        <dbReference type="Google" id="ProtNLM"/>
    </source>
</evidence>
<name>A0ABS0AML2_9GAMM</name>
<dbReference type="PROSITE" id="PS51257">
    <property type="entry name" value="PROKAR_LIPOPROTEIN"/>
    <property type="match status" value="1"/>
</dbReference>
<dbReference type="Gene3D" id="1.25.40.10">
    <property type="entry name" value="Tetratricopeptide repeat domain"/>
    <property type="match status" value="1"/>
</dbReference>
<dbReference type="RefSeq" id="WP_194864170.1">
    <property type="nucleotide sequence ID" value="NZ_ARXX01000006.1"/>
</dbReference>
<reference evidence="1 2" key="1">
    <citation type="submission" date="2012-09" db="EMBL/GenBank/DDBJ databases">
        <title>Genome Sequence of alkane-degrading Bacterium Alcanivorax sp. 521-1.</title>
        <authorList>
            <person name="Lai Q."/>
            <person name="Shao Z."/>
        </authorList>
    </citation>
    <scope>NUCLEOTIDE SEQUENCE [LARGE SCALE GENOMIC DNA]</scope>
    <source>
        <strain evidence="1 2">521-1</strain>
    </source>
</reference>
<dbReference type="SUPFAM" id="SSF48452">
    <property type="entry name" value="TPR-like"/>
    <property type="match status" value="1"/>
</dbReference>